<dbReference type="Proteomes" id="UP000247810">
    <property type="component" value="Unassembled WGS sequence"/>
</dbReference>
<sequence>MHACMHACMRPAPSTQYPAPSTQHLPYPATLLPFPVANSQTQLPVTTLPYPTLQATTSSINTILGFTRFLPFQQTSRGFRVPFPHQGSSQPYSHHRVASRRRRRRRHLLSGPRAQGQLHMHSEQTYSTYTRIRVYASDTKYSNPENQRTT</sequence>
<evidence type="ECO:0000256" key="1">
    <source>
        <dbReference type="SAM" id="MobiDB-lite"/>
    </source>
</evidence>
<dbReference type="EMBL" id="KZ826181">
    <property type="protein sequence ID" value="PYH87735.1"/>
    <property type="molecule type" value="Genomic_DNA"/>
</dbReference>
<organism evidence="2 3">
    <name type="scientific">Aspergillus ellipticus CBS 707.79</name>
    <dbReference type="NCBI Taxonomy" id="1448320"/>
    <lineage>
        <taxon>Eukaryota</taxon>
        <taxon>Fungi</taxon>
        <taxon>Dikarya</taxon>
        <taxon>Ascomycota</taxon>
        <taxon>Pezizomycotina</taxon>
        <taxon>Eurotiomycetes</taxon>
        <taxon>Eurotiomycetidae</taxon>
        <taxon>Eurotiales</taxon>
        <taxon>Aspergillaceae</taxon>
        <taxon>Aspergillus</taxon>
        <taxon>Aspergillus subgen. Circumdati</taxon>
    </lineage>
</organism>
<evidence type="ECO:0000313" key="2">
    <source>
        <dbReference type="EMBL" id="PYH87735.1"/>
    </source>
</evidence>
<dbReference type="AlphaFoldDB" id="A0A319CQV4"/>
<name>A0A319CQV4_9EURO</name>
<reference evidence="2 3" key="1">
    <citation type="submission" date="2018-02" db="EMBL/GenBank/DDBJ databases">
        <title>The genomes of Aspergillus section Nigri reveals drivers in fungal speciation.</title>
        <authorList>
            <consortium name="DOE Joint Genome Institute"/>
            <person name="Vesth T.C."/>
            <person name="Nybo J."/>
            <person name="Theobald S."/>
            <person name="Brandl J."/>
            <person name="Frisvad J.C."/>
            <person name="Nielsen K.F."/>
            <person name="Lyhne E.K."/>
            <person name="Kogle M.E."/>
            <person name="Kuo A."/>
            <person name="Riley R."/>
            <person name="Clum A."/>
            <person name="Nolan M."/>
            <person name="Lipzen A."/>
            <person name="Salamov A."/>
            <person name="Henrissat B."/>
            <person name="Wiebenga A."/>
            <person name="De vries R.P."/>
            <person name="Grigoriev I.V."/>
            <person name="Mortensen U.H."/>
            <person name="Andersen M.R."/>
            <person name="Baker S.E."/>
        </authorList>
    </citation>
    <scope>NUCLEOTIDE SEQUENCE [LARGE SCALE GENOMIC DNA]</scope>
    <source>
        <strain evidence="2 3">CBS 707.79</strain>
    </source>
</reference>
<protein>
    <submittedName>
        <fullName evidence="2">Uncharacterized protein</fullName>
    </submittedName>
</protein>
<dbReference type="VEuPathDB" id="FungiDB:BO71DRAFT_165650"/>
<feature type="compositionally biased region" description="Basic residues" evidence="1">
    <location>
        <begin position="93"/>
        <end position="104"/>
    </location>
</feature>
<accession>A0A319CQV4</accession>
<feature type="region of interest" description="Disordered" evidence="1">
    <location>
        <begin position="82"/>
        <end position="104"/>
    </location>
</feature>
<gene>
    <name evidence="2" type="ORF">BO71DRAFT_165650</name>
</gene>
<keyword evidence="3" id="KW-1185">Reference proteome</keyword>
<evidence type="ECO:0000313" key="3">
    <source>
        <dbReference type="Proteomes" id="UP000247810"/>
    </source>
</evidence>
<proteinExistence type="predicted"/>